<proteinExistence type="predicted"/>
<dbReference type="GO" id="GO:0016747">
    <property type="term" value="F:acyltransferase activity, transferring groups other than amino-acyl groups"/>
    <property type="evidence" value="ECO:0007669"/>
    <property type="project" value="InterPro"/>
</dbReference>
<evidence type="ECO:0000259" key="2">
    <source>
        <dbReference type="Pfam" id="PF01757"/>
    </source>
</evidence>
<dbReference type="AlphaFoldDB" id="A0A4Q2EGE3"/>
<dbReference type="PANTHER" id="PTHR23028:SF53">
    <property type="entry name" value="ACYL_TRANSF_3 DOMAIN-CONTAINING PROTEIN"/>
    <property type="match status" value="1"/>
</dbReference>
<feature type="transmembrane region" description="Helical" evidence="1">
    <location>
        <begin position="172"/>
        <end position="191"/>
    </location>
</feature>
<comment type="caution">
    <text evidence="4">The sequence shown here is derived from an EMBL/GenBank/DDBJ whole genome shotgun (WGS) entry which is preliminary data.</text>
</comment>
<feature type="transmembrane region" description="Helical" evidence="1">
    <location>
        <begin position="262"/>
        <end position="281"/>
    </location>
</feature>
<feature type="transmembrane region" description="Helical" evidence="1">
    <location>
        <begin position="301"/>
        <end position="320"/>
    </location>
</feature>
<reference evidence="4 5" key="1">
    <citation type="submission" date="2018-01" db="EMBL/GenBank/DDBJ databases">
        <title>Lactibacter flavus gen. nov., sp. nov., a novel bacterium of the family Propionibacteriaceae isolated from raw milk and dairy products.</title>
        <authorList>
            <person name="Wenning M."/>
            <person name="Breitenwieser F."/>
            <person name="Huptas C."/>
            <person name="von Neubeck M."/>
            <person name="Busse H.-J."/>
            <person name="Scherer S."/>
        </authorList>
    </citation>
    <scope>NUCLEOTIDE SEQUENCE [LARGE SCALE GENOMIC DNA]</scope>
    <source>
        <strain evidence="4 5">VG341</strain>
    </source>
</reference>
<sequence length="665" mass="71921">MPEIQGMRALAVTLVVLFHLWPQRLSGGFVGVDVFFVISGYLITSHLMREVDRTGSVRLRTFYARRARRLLPASLLVLAFSAVASALILPAQLARAALREVIASTVYVENVWLASKAVTYSASNDTASPVQHYWSLSTEEQFYALWPALILGAVALQRWVSRTRPRRALGDSNPAVGVGVALMILAGASFVHSVMLTSADPAAAYFVTTTRVWEFALGALTSLIARRWTPTPWLAVVLRWSGFAAIVVAACLLSQATPYPGALALIPVVGTAAAILAADGCPRDPVIGLSSLRPVQWLGDVSYAVYLWHWPLIALAPIALGRDLSWPDKLVVVVVTALLADMTRRWVERPFLTGLPALTGTPWRTLLSALVAMTLIAGACAGYSAWSVHADREALKERLLRMEADPCMGASATVNPDQCGSPFTRALQAPASEADSPWDMPHCDPFCEKEQRNPRVIAVVGDSHAQTLYKGLLPLAEARGYQLAFFLKGGCPLNTVGSDLWHTTPRPAQGCGEWSRSTLRDILDLRPSLVITSAYVGGGWSDPDAAAQGYLDTWGQITSLAPLVVVRDYPGTGGVWGPECLAKHPHDTDACAVPRAEALPRDVAYETAAHAGPRVSRLDFSDVYCDTERCYPVVGGLPVYWDADHITGTFARSLAPLLAERLDLP</sequence>
<dbReference type="EMBL" id="PPCV01000005">
    <property type="protein sequence ID" value="RXW32093.1"/>
    <property type="molecule type" value="Genomic_DNA"/>
</dbReference>
<keyword evidence="1" id="KW-0812">Transmembrane</keyword>
<feature type="domain" description="Acyltransferase 3" evidence="2">
    <location>
        <begin position="3"/>
        <end position="338"/>
    </location>
</feature>
<dbReference type="OrthoDB" id="3404679at2"/>
<feature type="transmembrane region" description="Helical" evidence="1">
    <location>
        <begin position="28"/>
        <end position="48"/>
    </location>
</feature>
<dbReference type="RefSeq" id="WP_129458832.1">
    <property type="nucleotide sequence ID" value="NZ_PPCV01000005.1"/>
</dbReference>
<dbReference type="Pfam" id="PF01757">
    <property type="entry name" value="Acyl_transf_3"/>
    <property type="match status" value="1"/>
</dbReference>
<keyword evidence="1" id="KW-0472">Membrane</keyword>
<feature type="transmembrane region" description="Helical" evidence="1">
    <location>
        <begin position="237"/>
        <end position="256"/>
    </location>
</feature>
<dbReference type="Proteomes" id="UP000290624">
    <property type="component" value="Unassembled WGS sequence"/>
</dbReference>
<dbReference type="Pfam" id="PF19040">
    <property type="entry name" value="SGNH"/>
    <property type="match status" value="1"/>
</dbReference>
<feature type="transmembrane region" description="Helical" evidence="1">
    <location>
        <begin position="365"/>
        <end position="386"/>
    </location>
</feature>
<evidence type="ECO:0000256" key="1">
    <source>
        <dbReference type="SAM" id="Phobius"/>
    </source>
</evidence>
<evidence type="ECO:0000313" key="4">
    <source>
        <dbReference type="EMBL" id="RXW32093.1"/>
    </source>
</evidence>
<dbReference type="InterPro" id="IPR050879">
    <property type="entry name" value="Acyltransferase_3"/>
</dbReference>
<keyword evidence="4" id="KW-0808">Transferase</keyword>
<dbReference type="GO" id="GO:0016020">
    <property type="term" value="C:membrane"/>
    <property type="evidence" value="ECO:0007669"/>
    <property type="project" value="TreeGrafter"/>
</dbReference>
<keyword evidence="1" id="KW-1133">Transmembrane helix</keyword>
<name>A0A4Q2EGE3_9ACTN</name>
<dbReference type="PANTHER" id="PTHR23028">
    <property type="entry name" value="ACETYLTRANSFERASE"/>
    <property type="match status" value="1"/>
</dbReference>
<evidence type="ECO:0000313" key="5">
    <source>
        <dbReference type="Proteomes" id="UP000290624"/>
    </source>
</evidence>
<keyword evidence="5" id="KW-1185">Reference proteome</keyword>
<feature type="transmembrane region" description="Helical" evidence="1">
    <location>
        <begin position="69"/>
        <end position="89"/>
    </location>
</feature>
<gene>
    <name evidence="4" type="ORF">C1706_08605</name>
</gene>
<dbReference type="InterPro" id="IPR043968">
    <property type="entry name" value="SGNH"/>
</dbReference>
<accession>A0A4Q2EGE3</accession>
<dbReference type="GO" id="GO:0009103">
    <property type="term" value="P:lipopolysaccharide biosynthetic process"/>
    <property type="evidence" value="ECO:0007669"/>
    <property type="project" value="TreeGrafter"/>
</dbReference>
<feature type="domain" description="SGNH" evidence="3">
    <location>
        <begin position="445"/>
        <end position="659"/>
    </location>
</feature>
<evidence type="ECO:0000259" key="3">
    <source>
        <dbReference type="Pfam" id="PF19040"/>
    </source>
</evidence>
<feature type="transmembrane region" description="Helical" evidence="1">
    <location>
        <begin position="142"/>
        <end position="160"/>
    </location>
</feature>
<dbReference type="InterPro" id="IPR002656">
    <property type="entry name" value="Acyl_transf_3_dom"/>
</dbReference>
<protein>
    <submittedName>
        <fullName evidence="4">Acyltransferase</fullName>
    </submittedName>
</protein>
<keyword evidence="4" id="KW-0012">Acyltransferase</keyword>
<organism evidence="4 5">
    <name type="scientific">Propioniciclava flava</name>
    <dbReference type="NCBI Taxonomy" id="2072026"/>
    <lineage>
        <taxon>Bacteria</taxon>
        <taxon>Bacillati</taxon>
        <taxon>Actinomycetota</taxon>
        <taxon>Actinomycetes</taxon>
        <taxon>Propionibacteriales</taxon>
        <taxon>Propionibacteriaceae</taxon>
        <taxon>Propioniciclava</taxon>
    </lineage>
</organism>